<dbReference type="CDD" id="cd07989">
    <property type="entry name" value="LPLAT_AGPAT-like"/>
    <property type="match status" value="1"/>
</dbReference>
<protein>
    <submittedName>
        <fullName evidence="4">1-acyl-sn-glycerol-3-phosphate acyltransferase</fullName>
    </submittedName>
</protein>
<accession>A0A955LJQ3</accession>
<sequence>MYQLLVSIVKAVVGWKFKITVQDAQNIPRYGPVVVVFNHTDFLDIIAIMFAIRHNLTAFLSYTHQRNPFVRLFNLTKCVIFVSRGTKDTEALQNAITLLNEDGWLVVAPEGTRGGDVLSGVQQITRSVAELGRGRYGVAYIVAESSILKDVPILPIGIIGATGGYSRLVKGPFFERIKITVRIGAPFTLDTTSVGDLSDLEARGVKDKLAQIVNAQVMPRIAELIPEDMRGSFA</sequence>
<evidence type="ECO:0000256" key="2">
    <source>
        <dbReference type="ARBA" id="ARBA00023315"/>
    </source>
</evidence>
<comment type="caution">
    <text evidence="4">The sequence shown here is derived from an EMBL/GenBank/DDBJ whole genome shotgun (WGS) entry which is preliminary data.</text>
</comment>
<keyword evidence="1" id="KW-0808">Transferase</keyword>
<proteinExistence type="predicted"/>
<dbReference type="AlphaFoldDB" id="A0A955LJQ3"/>
<dbReference type="PANTHER" id="PTHR10434">
    <property type="entry name" value="1-ACYL-SN-GLYCEROL-3-PHOSPHATE ACYLTRANSFERASE"/>
    <property type="match status" value="1"/>
</dbReference>
<reference evidence="4" key="2">
    <citation type="journal article" date="2021" name="Microbiome">
        <title>Successional dynamics and alternative stable states in a saline activated sludge microbial community over 9 years.</title>
        <authorList>
            <person name="Wang Y."/>
            <person name="Ye J."/>
            <person name="Ju F."/>
            <person name="Liu L."/>
            <person name="Boyd J.A."/>
            <person name="Deng Y."/>
            <person name="Parks D.H."/>
            <person name="Jiang X."/>
            <person name="Yin X."/>
            <person name="Woodcroft B.J."/>
            <person name="Tyson G.W."/>
            <person name="Hugenholtz P."/>
            <person name="Polz M.F."/>
            <person name="Zhang T."/>
        </authorList>
    </citation>
    <scope>NUCLEOTIDE SEQUENCE</scope>
    <source>
        <strain evidence="4">HKST-UBA03</strain>
    </source>
</reference>
<dbReference type="SMART" id="SM00563">
    <property type="entry name" value="PlsC"/>
    <property type="match status" value="1"/>
</dbReference>
<dbReference type="Proteomes" id="UP000751518">
    <property type="component" value="Unassembled WGS sequence"/>
</dbReference>
<name>A0A955LJQ3_UNCKA</name>
<dbReference type="EMBL" id="JAGQKZ010000013">
    <property type="protein sequence ID" value="MCA9391982.1"/>
    <property type="molecule type" value="Genomic_DNA"/>
</dbReference>
<dbReference type="Pfam" id="PF01553">
    <property type="entry name" value="Acyltransferase"/>
    <property type="match status" value="1"/>
</dbReference>
<dbReference type="PANTHER" id="PTHR10434:SF11">
    <property type="entry name" value="1-ACYL-SN-GLYCEROL-3-PHOSPHATE ACYLTRANSFERASE"/>
    <property type="match status" value="1"/>
</dbReference>
<evidence type="ECO:0000259" key="3">
    <source>
        <dbReference type="SMART" id="SM00563"/>
    </source>
</evidence>
<dbReference type="GO" id="GO:0003841">
    <property type="term" value="F:1-acylglycerol-3-phosphate O-acyltransferase activity"/>
    <property type="evidence" value="ECO:0007669"/>
    <property type="project" value="TreeGrafter"/>
</dbReference>
<gene>
    <name evidence="4" type="ORF">KC614_02145</name>
</gene>
<evidence type="ECO:0000313" key="4">
    <source>
        <dbReference type="EMBL" id="MCA9391982.1"/>
    </source>
</evidence>
<dbReference type="InterPro" id="IPR002123">
    <property type="entry name" value="Plipid/glycerol_acylTrfase"/>
</dbReference>
<dbReference type="SUPFAM" id="SSF69593">
    <property type="entry name" value="Glycerol-3-phosphate (1)-acyltransferase"/>
    <property type="match status" value="1"/>
</dbReference>
<feature type="domain" description="Phospholipid/glycerol acyltransferase" evidence="3">
    <location>
        <begin position="33"/>
        <end position="161"/>
    </location>
</feature>
<reference evidence="4" key="1">
    <citation type="submission" date="2020-04" db="EMBL/GenBank/DDBJ databases">
        <authorList>
            <person name="Zhang T."/>
        </authorList>
    </citation>
    <scope>NUCLEOTIDE SEQUENCE</scope>
    <source>
        <strain evidence="4">HKST-UBA03</strain>
    </source>
</reference>
<dbReference type="GO" id="GO:0006654">
    <property type="term" value="P:phosphatidic acid biosynthetic process"/>
    <property type="evidence" value="ECO:0007669"/>
    <property type="project" value="TreeGrafter"/>
</dbReference>
<organism evidence="4 5">
    <name type="scientific">candidate division WWE3 bacterium</name>
    <dbReference type="NCBI Taxonomy" id="2053526"/>
    <lineage>
        <taxon>Bacteria</taxon>
        <taxon>Katanobacteria</taxon>
    </lineage>
</organism>
<keyword evidence="2 4" id="KW-0012">Acyltransferase</keyword>
<evidence type="ECO:0000256" key="1">
    <source>
        <dbReference type="ARBA" id="ARBA00022679"/>
    </source>
</evidence>
<evidence type="ECO:0000313" key="5">
    <source>
        <dbReference type="Proteomes" id="UP000751518"/>
    </source>
</evidence>